<evidence type="ECO:0000313" key="3">
    <source>
        <dbReference type="Proteomes" id="UP000218896"/>
    </source>
</evidence>
<proteinExistence type="predicted"/>
<evidence type="ECO:0000259" key="1">
    <source>
        <dbReference type="Pfam" id="PF02627"/>
    </source>
</evidence>
<sequence>MQPPELDGLRAGTVTLRRHPAPQLTFTPMRRQTPMARIPYAEKGQEAEGATPVYEQLEQAMGLVPNVVKLLGHSGPATQGIGTLLDIYFGQLSITDRVREIAYLTVARLNGCDYCQGHHVPAARQAGLLDMQIEDLGEDGFDSGEFSEPERAVIRFAYETTRDVKASDEAMEELKAHFSNQAIAEITFVVASGNFIQRVGKNLGVELEG</sequence>
<dbReference type="Proteomes" id="UP000218896">
    <property type="component" value="Unassembled WGS sequence"/>
</dbReference>
<dbReference type="PANTHER" id="PTHR34846">
    <property type="entry name" value="4-CARBOXYMUCONOLACTONE DECARBOXYLASE FAMILY PROTEIN (AFU_ORTHOLOGUE AFUA_6G11590)"/>
    <property type="match status" value="1"/>
</dbReference>
<gene>
    <name evidence="2" type="ORF">CK501_05785</name>
</gene>
<reference evidence="2 3" key="1">
    <citation type="submission" date="2017-08" db="EMBL/GenBank/DDBJ databases">
        <title>Halovibrio sewagensis sp. nov., isolated from wastewater of high salinity.</title>
        <authorList>
            <person name="Dong X."/>
            <person name="Zhang G."/>
        </authorList>
    </citation>
    <scope>NUCLEOTIDE SEQUENCE [LARGE SCALE GENOMIC DNA]</scope>
    <source>
        <strain evidence="2 3">YL5-2</strain>
    </source>
</reference>
<protein>
    <recommendedName>
        <fullName evidence="1">Carboxymuconolactone decarboxylase-like domain-containing protein</fullName>
    </recommendedName>
</protein>
<comment type="caution">
    <text evidence="2">The sequence shown here is derived from an EMBL/GenBank/DDBJ whole genome shotgun (WGS) entry which is preliminary data.</text>
</comment>
<keyword evidence="3" id="KW-1185">Reference proteome</keyword>
<dbReference type="Gene3D" id="1.20.1290.10">
    <property type="entry name" value="AhpD-like"/>
    <property type="match status" value="1"/>
</dbReference>
<name>A0A2A2F8Y5_9GAMM</name>
<organism evidence="2 3">
    <name type="scientific">Halovibrio salipaludis</name>
    <dbReference type="NCBI Taxonomy" id="2032626"/>
    <lineage>
        <taxon>Bacteria</taxon>
        <taxon>Pseudomonadati</taxon>
        <taxon>Pseudomonadota</taxon>
        <taxon>Gammaproteobacteria</taxon>
        <taxon>Oceanospirillales</taxon>
        <taxon>Halomonadaceae</taxon>
        <taxon>Halovibrio</taxon>
    </lineage>
</organism>
<dbReference type="SUPFAM" id="SSF69118">
    <property type="entry name" value="AhpD-like"/>
    <property type="match status" value="1"/>
</dbReference>
<dbReference type="GO" id="GO:0051920">
    <property type="term" value="F:peroxiredoxin activity"/>
    <property type="evidence" value="ECO:0007669"/>
    <property type="project" value="InterPro"/>
</dbReference>
<dbReference type="Pfam" id="PF02627">
    <property type="entry name" value="CMD"/>
    <property type="match status" value="1"/>
</dbReference>
<dbReference type="InterPro" id="IPR003779">
    <property type="entry name" value="CMD-like"/>
</dbReference>
<dbReference type="PANTHER" id="PTHR34846:SF5">
    <property type="entry name" value="CARBOXYMUCONOLACTONE DECARBOXYLASE-LIKE DOMAIN-CONTAINING PROTEIN"/>
    <property type="match status" value="1"/>
</dbReference>
<dbReference type="EMBL" id="NSKD01000002">
    <property type="protein sequence ID" value="PAU81072.1"/>
    <property type="molecule type" value="Genomic_DNA"/>
</dbReference>
<feature type="domain" description="Carboxymuconolactone decarboxylase-like" evidence="1">
    <location>
        <begin position="93"/>
        <end position="135"/>
    </location>
</feature>
<accession>A0A2A2F8Y5</accession>
<evidence type="ECO:0000313" key="2">
    <source>
        <dbReference type="EMBL" id="PAU81072.1"/>
    </source>
</evidence>
<dbReference type="AlphaFoldDB" id="A0A2A2F8Y5"/>
<dbReference type="InterPro" id="IPR029032">
    <property type="entry name" value="AhpD-like"/>
</dbReference>